<organism evidence="1 2">
    <name type="scientific">Sporomusa acidovorans (strain ATCC 49682 / DSM 3132 / Mol)</name>
    <dbReference type="NCBI Taxonomy" id="1123286"/>
    <lineage>
        <taxon>Bacteria</taxon>
        <taxon>Bacillati</taxon>
        <taxon>Bacillota</taxon>
        <taxon>Negativicutes</taxon>
        <taxon>Selenomonadales</taxon>
        <taxon>Sporomusaceae</taxon>
        <taxon>Sporomusa</taxon>
    </lineage>
</organism>
<dbReference type="SUPFAM" id="SSF47413">
    <property type="entry name" value="lambda repressor-like DNA-binding domains"/>
    <property type="match status" value="1"/>
</dbReference>
<keyword evidence="2" id="KW-1185">Reference proteome</keyword>
<reference evidence="1" key="1">
    <citation type="submission" date="2024-05" db="EMBL/GenBank/DDBJ databases">
        <title>Isolation and characterization of Sporomusa carbonis sp. nov., a carboxydotrophic hydrogenogen in the genus of Sporomusa isolated from a charcoal burning pile.</title>
        <authorList>
            <person name="Boeer T."/>
            <person name="Rosenbaum F."/>
            <person name="Eysell L."/>
            <person name="Mueller V."/>
            <person name="Daniel R."/>
            <person name="Poehlein A."/>
        </authorList>
    </citation>
    <scope>NUCLEOTIDE SEQUENCE [LARGE SCALE GENOMIC DNA]</scope>
    <source>
        <strain evidence="1">DSM 3132</strain>
    </source>
</reference>
<evidence type="ECO:0000313" key="1">
    <source>
        <dbReference type="EMBL" id="XFO74661.1"/>
    </source>
</evidence>
<accession>A0ABZ3J965</accession>
<gene>
    <name evidence="1" type="ORF">SPACI_047710</name>
</gene>
<evidence type="ECO:0000313" key="2">
    <source>
        <dbReference type="Proteomes" id="UP000216052"/>
    </source>
</evidence>
<dbReference type="InterPro" id="IPR001387">
    <property type="entry name" value="Cro/C1-type_HTH"/>
</dbReference>
<evidence type="ECO:0008006" key="3">
    <source>
        <dbReference type="Google" id="ProtNLM"/>
    </source>
</evidence>
<protein>
    <recommendedName>
        <fullName evidence="3">HTH cro/C1-type domain-containing protein</fullName>
    </recommendedName>
</protein>
<dbReference type="CDD" id="cd00093">
    <property type="entry name" value="HTH_XRE"/>
    <property type="match status" value="1"/>
</dbReference>
<sequence>MHDFSEIVKKELKLQGISIQDFAGKLGFSLQYTYNLINRKGNKRWNEDSIQKACEVLRLEIKFASKGV</sequence>
<dbReference type="Proteomes" id="UP000216052">
    <property type="component" value="Chromosome"/>
</dbReference>
<proteinExistence type="predicted"/>
<dbReference type="RefSeq" id="WP_143122510.1">
    <property type="nucleotide sequence ID" value="NZ_CP155571.1"/>
</dbReference>
<dbReference type="EMBL" id="CP155571">
    <property type="protein sequence ID" value="XFO74661.1"/>
    <property type="molecule type" value="Genomic_DNA"/>
</dbReference>
<name>A0ABZ3J965_SPOA4</name>
<dbReference type="InterPro" id="IPR010982">
    <property type="entry name" value="Lambda_DNA-bd_dom_sf"/>
</dbReference>